<dbReference type="KEGG" id="cdu:CD36_00800"/>
<evidence type="ECO:0000313" key="1">
    <source>
        <dbReference type="CGD" id="CAL0000165185"/>
    </source>
</evidence>
<dbReference type="Proteomes" id="UP000002605">
    <property type="component" value="Chromosome 1"/>
</dbReference>
<organism evidence="2 3">
    <name type="scientific">Candida dubliniensis (strain CD36 / ATCC MYA-646 / CBS 7987 / NCPF 3949 / NRRL Y-17841)</name>
    <name type="common">Yeast</name>
    <dbReference type="NCBI Taxonomy" id="573826"/>
    <lineage>
        <taxon>Eukaryota</taxon>
        <taxon>Fungi</taxon>
        <taxon>Dikarya</taxon>
        <taxon>Ascomycota</taxon>
        <taxon>Saccharomycotina</taxon>
        <taxon>Pichiomycetes</taxon>
        <taxon>Debaryomycetaceae</taxon>
        <taxon>Candida/Lodderomyces clade</taxon>
        <taxon>Candida</taxon>
    </lineage>
</organism>
<gene>
    <name evidence="1" type="ordered locus">Cd36_00800</name>
    <name evidence="2" type="ORF">CD36_00800</name>
</gene>
<accession>B9W6N6</accession>
<evidence type="ECO:0000313" key="2">
    <source>
        <dbReference type="EMBL" id="CAX44341.1"/>
    </source>
</evidence>
<keyword evidence="3" id="KW-1185">Reference proteome</keyword>
<dbReference type="OrthoDB" id="10361879at2759"/>
<dbReference type="CGD" id="CAL0000165185">
    <property type="gene designation" value="Cd36_00800"/>
</dbReference>
<dbReference type="HOGENOM" id="CLU_1106979_0_0_1"/>
<evidence type="ECO:0000313" key="3">
    <source>
        <dbReference type="Proteomes" id="UP000002605"/>
    </source>
</evidence>
<reference evidence="2 3" key="1">
    <citation type="journal article" date="2009" name="Genome Res.">
        <title>Comparative genomics of the fungal pathogens Candida dubliniensis and Candida albicans.</title>
        <authorList>
            <person name="Jackson A.P."/>
            <person name="Gamble J.A."/>
            <person name="Yeomans T."/>
            <person name="Moran G.P."/>
            <person name="Saunders D."/>
            <person name="Harris D."/>
            <person name="Aslett M."/>
            <person name="Barrell J.F."/>
            <person name="Butler G."/>
            <person name="Citiulo F."/>
            <person name="Coleman D.C."/>
            <person name="de Groot P.W.J."/>
            <person name="Goodwin T.J."/>
            <person name="Quail M.A."/>
            <person name="McQuillan J."/>
            <person name="Munro C.A."/>
            <person name="Pain A."/>
            <person name="Poulter R.T."/>
            <person name="Rajandream M.A."/>
            <person name="Renauld H."/>
            <person name="Spiering M.J."/>
            <person name="Tivey A."/>
            <person name="Gow N.A.R."/>
            <person name="Barrell B."/>
            <person name="Sullivan D.J."/>
            <person name="Berriman M."/>
        </authorList>
    </citation>
    <scope>NUCLEOTIDE SEQUENCE [LARGE SCALE GENOMIC DNA]</scope>
    <source>
        <strain evidence="3">CD36 / ATCC MYA-646 / CBS 7987 / NCPF 3949 / NRRL Y-17841</strain>
    </source>
</reference>
<dbReference type="RefSeq" id="XP_002416757.1">
    <property type="nucleotide sequence ID" value="XM_002416712.1"/>
</dbReference>
<dbReference type="EMBL" id="FM992688">
    <property type="protein sequence ID" value="CAX44341.1"/>
    <property type="molecule type" value="Genomic_DNA"/>
</dbReference>
<dbReference type="AlphaFoldDB" id="B9W6N6"/>
<name>B9W6N6_CANDC</name>
<sequence length="239" mass="28131">MSTTTTLSDAELKEICKPIVDVILKTIEEEERYNIRDVNDYIPTLTFKNTKNKHVSYFLALGKFFRLKGFEEVFKFIYHPQDPNKFPQESWNERINMLVCNVLFSTAPDYQHQFHETLTGQQNLYYLMIVTKYVVPEYIARNKFNQLTYSPRMNFLRFQLKVTEVTSLARRSGYPVNDRDVVMTIIGNMQKSPKTSVIGQTAYNLKKYESLFEFYDFLNMIREYGTSPLVLRAISLDLA</sequence>
<dbReference type="GeneID" id="8044289"/>
<protein>
    <submittedName>
        <fullName evidence="2">Uncharacterized protein</fullName>
    </submittedName>
</protein>
<proteinExistence type="predicted"/>